<accession>A0A1G7B4N5</accession>
<organism evidence="1 2">
    <name type="scientific">Pricia antarctica</name>
    <dbReference type="NCBI Taxonomy" id="641691"/>
    <lineage>
        <taxon>Bacteria</taxon>
        <taxon>Pseudomonadati</taxon>
        <taxon>Bacteroidota</taxon>
        <taxon>Flavobacteriia</taxon>
        <taxon>Flavobacteriales</taxon>
        <taxon>Flavobacteriaceae</taxon>
        <taxon>Pricia</taxon>
    </lineage>
</organism>
<gene>
    <name evidence="1" type="ORF">SAMN05421636_1042</name>
</gene>
<evidence type="ECO:0000313" key="1">
    <source>
        <dbReference type="EMBL" id="SDE22059.1"/>
    </source>
</evidence>
<reference evidence="1 2" key="1">
    <citation type="submission" date="2016-10" db="EMBL/GenBank/DDBJ databases">
        <authorList>
            <person name="de Groot N.N."/>
        </authorList>
    </citation>
    <scope>NUCLEOTIDE SEQUENCE [LARGE SCALE GENOMIC DNA]</scope>
    <source>
        <strain evidence="1 2">DSM 23421</strain>
    </source>
</reference>
<keyword evidence="2" id="KW-1185">Reference proteome</keyword>
<dbReference type="AlphaFoldDB" id="A0A1G7B4N5"/>
<protein>
    <submittedName>
        <fullName evidence="1">Uncharacterized protein</fullName>
    </submittedName>
</protein>
<dbReference type="STRING" id="641691.SAMN05421636_1042"/>
<dbReference type="EMBL" id="FNAO01000004">
    <property type="protein sequence ID" value="SDE22059.1"/>
    <property type="molecule type" value="Genomic_DNA"/>
</dbReference>
<sequence>MDFRKIDKNILDSIARIYKTEIKIRNATFETNVPSLEEWDKKHLRLGFVLPLWNMKICWAGLPCQKFPKDVFMAASQR</sequence>
<proteinExistence type="predicted"/>
<name>A0A1G7B4N5_9FLAO</name>
<dbReference type="Proteomes" id="UP000199109">
    <property type="component" value="Unassembled WGS sequence"/>
</dbReference>
<evidence type="ECO:0000313" key="2">
    <source>
        <dbReference type="Proteomes" id="UP000199109"/>
    </source>
</evidence>